<dbReference type="AlphaFoldDB" id="A0A086XQN6"/>
<evidence type="ECO:0000313" key="1">
    <source>
        <dbReference type="EMBL" id="KFI24336.1"/>
    </source>
</evidence>
<name>A0A086XQN6_9RHOB</name>
<protein>
    <recommendedName>
        <fullName evidence="3">Terminase</fullName>
    </recommendedName>
</protein>
<reference evidence="1 2" key="1">
    <citation type="submission" date="2014-03" db="EMBL/GenBank/DDBJ databases">
        <title>Genome of Paenirhodobacter enshiensis DW2-9.</title>
        <authorList>
            <person name="Wang D."/>
            <person name="Wang G."/>
        </authorList>
    </citation>
    <scope>NUCLEOTIDE SEQUENCE [LARGE SCALE GENOMIC DNA]</scope>
    <source>
        <strain evidence="1 2">DW2-9</strain>
    </source>
</reference>
<dbReference type="STRING" id="1105367.CG50_10840"/>
<accession>A0A086XQN6</accession>
<evidence type="ECO:0000313" key="2">
    <source>
        <dbReference type="Proteomes" id="UP000028824"/>
    </source>
</evidence>
<gene>
    <name evidence="1" type="ORF">CG50_10840</name>
</gene>
<keyword evidence="2" id="KW-1185">Reference proteome</keyword>
<evidence type="ECO:0008006" key="3">
    <source>
        <dbReference type="Google" id="ProtNLM"/>
    </source>
</evidence>
<proteinExistence type="predicted"/>
<organism evidence="1 2">
    <name type="scientific">Paenirhodobacter enshiensis</name>
    <dbReference type="NCBI Taxonomy" id="1105367"/>
    <lineage>
        <taxon>Bacteria</taxon>
        <taxon>Pseudomonadati</taxon>
        <taxon>Pseudomonadota</taxon>
        <taxon>Alphaproteobacteria</taxon>
        <taxon>Rhodobacterales</taxon>
        <taxon>Rhodobacter group</taxon>
        <taxon>Paenirhodobacter</taxon>
    </lineage>
</organism>
<dbReference type="InterPro" id="IPR006448">
    <property type="entry name" value="Phage_term_ssu_P27"/>
</dbReference>
<dbReference type="Pfam" id="PF05119">
    <property type="entry name" value="Terminase_4"/>
    <property type="match status" value="1"/>
</dbReference>
<dbReference type="EMBL" id="JFZB01000054">
    <property type="protein sequence ID" value="KFI24336.1"/>
    <property type="molecule type" value="Genomic_DNA"/>
</dbReference>
<sequence length="146" mass="16193">MKGAKPVIAGNVIPMKGDIQKPVPDPPADMCGRAAEVWAELAPHLVAKDRLDPLFLYQFRSYCQNVANFIEATISMEVEGLYYEVETRNGRQQKATAAFKVQQEAMNQMRRDSALFGLSPVDAMRITSGGQGDLFRDLMDKLDGPD</sequence>
<dbReference type="eggNOG" id="COG3747">
    <property type="taxonomic scope" value="Bacteria"/>
</dbReference>
<comment type="caution">
    <text evidence="1">The sequence shown here is derived from an EMBL/GenBank/DDBJ whole genome shotgun (WGS) entry which is preliminary data.</text>
</comment>
<dbReference type="OrthoDB" id="7843333at2"/>
<dbReference type="Proteomes" id="UP000028824">
    <property type="component" value="Unassembled WGS sequence"/>
</dbReference>